<keyword evidence="2" id="KW-1185">Reference proteome</keyword>
<name>A0ACB5QTQ4_9BURK</name>
<dbReference type="Proteomes" id="UP001055013">
    <property type="component" value="Unassembled WGS sequence"/>
</dbReference>
<sequence>MRIILTALLTAAAAMPSFASEKPSLPDPTDAAASVPSASVPPIVGSYQSFKDKPVGSWRELNNAVAPSPKKSRPDGMSGMGEMDHSQTSPSTAAPSPTKGAAHGNEKAQMSHDGMAGMDHSQTPAMSATVGHPGAARDNKNPHPKHEGTHE</sequence>
<proteinExistence type="predicted"/>
<reference evidence="1" key="1">
    <citation type="submission" date="2021-09" db="EMBL/GenBank/DDBJ databases">
        <title>Isolation and characterization of 3-chlorobenzoate degrading bacteria from soils in Shizuoka.</title>
        <authorList>
            <person name="Ifat A."/>
            <person name="Ogawa N."/>
            <person name="Kimbara K."/>
            <person name="Moriuchi R."/>
            <person name="Dohra H."/>
            <person name="Shintani M."/>
        </authorList>
    </citation>
    <scope>NUCLEOTIDE SEQUENCE</scope>
    <source>
        <strain evidence="1">19CS2-2</strain>
    </source>
</reference>
<comment type="caution">
    <text evidence="1">The sequence shown here is derived from an EMBL/GenBank/DDBJ whole genome shotgun (WGS) entry which is preliminary data.</text>
</comment>
<protein>
    <submittedName>
        <fullName evidence="1">Uncharacterized protein</fullName>
    </submittedName>
</protein>
<organism evidence="1 2">
    <name type="scientific">Caballeronia novacaledonica</name>
    <dbReference type="NCBI Taxonomy" id="1544861"/>
    <lineage>
        <taxon>Bacteria</taxon>
        <taxon>Pseudomonadati</taxon>
        <taxon>Pseudomonadota</taxon>
        <taxon>Betaproteobacteria</taxon>
        <taxon>Burkholderiales</taxon>
        <taxon>Burkholderiaceae</taxon>
        <taxon>Caballeronia</taxon>
    </lineage>
</organism>
<accession>A0ACB5QTQ4</accession>
<evidence type="ECO:0000313" key="2">
    <source>
        <dbReference type="Proteomes" id="UP001055013"/>
    </source>
</evidence>
<evidence type="ECO:0000313" key="1">
    <source>
        <dbReference type="EMBL" id="GJH18094.1"/>
    </source>
</evidence>
<dbReference type="EMBL" id="BPUR01000008">
    <property type="protein sequence ID" value="GJH18094.1"/>
    <property type="molecule type" value="Genomic_DNA"/>
</dbReference>
<gene>
    <name evidence="1" type="ORF">CBA19CS22_16150</name>
</gene>